<dbReference type="AlphaFoldDB" id="D5UGF1"/>
<dbReference type="eggNOG" id="ENOG502ZE50">
    <property type="taxonomic scope" value="Bacteria"/>
</dbReference>
<evidence type="ECO:0000313" key="1">
    <source>
        <dbReference type="EMBL" id="ADG73134.1"/>
    </source>
</evidence>
<accession>D5UGF1</accession>
<dbReference type="STRING" id="446466.Cfla_0215"/>
<dbReference type="EMBL" id="CP001964">
    <property type="protein sequence ID" value="ADG73134.1"/>
    <property type="molecule type" value="Genomic_DNA"/>
</dbReference>
<organism evidence="1 2">
    <name type="scientific">Cellulomonas flavigena (strain ATCC 482 / DSM 20109 / BCRC 11376 / JCM 18109 / NBRC 3775 / NCIMB 8073 / NRS 134)</name>
    <dbReference type="NCBI Taxonomy" id="446466"/>
    <lineage>
        <taxon>Bacteria</taxon>
        <taxon>Bacillati</taxon>
        <taxon>Actinomycetota</taxon>
        <taxon>Actinomycetes</taxon>
        <taxon>Micrococcales</taxon>
        <taxon>Cellulomonadaceae</taxon>
        <taxon>Cellulomonas</taxon>
    </lineage>
</organism>
<name>D5UGF1_CELFN</name>
<dbReference type="Proteomes" id="UP000000849">
    <property type="component" value="Chromosome"/>
</dbReference>
<protein>
    <submittedName>
        <fullName evidence="1">Uncharacterized protein</fullName>
    </submittedName>
</protein>
<sequence length="175" mass="19321">MAAGGRDRSGRARDAQDRLDRREAHLARWVTVVVVAVLLGVAHDDETELWPLTAYRLFSGVRTESQVSLELVAVGADGTRAPVPLDEHDQVLATTSHQYRLLREVPPARQREMAAAWLGLAGIDVADVESVEVERVRRTMDARTLDERVTDRRVVVQIAMRAAERRPVAGAGEAP</sequence>
<keyword evidence="2" id="KW-1185">Reference proteome</keyword>
<dbReference type="KEGG" id="cfl:Cfla_0215"/>
<reference evidence="1 2" key="1">
    <citation type="journal article" date="2010" name="Stand. Genomic Sci.">
        <title>Complete genome sequence of Cellulomonas flavigena type strain (134).</title>
        <authorList>
            <person name="Abt B."/>
            <person name="Foster B."/>
            <person name="Lapidus A."/>
            <person name="Clum A."/>
            <person name="Sun H."/>
            <person name="Pukall R."/>
            <person name="Lucas S."/>
            <person name="Glavina Del Rio T."/>
            <person name="Nolan M."/>
            <person name="Tice H."/>
            <person name="Cheng J.F."/>
            <person name="Pitluck S."/>
            <person name="Liolios K."/>
            <person name="Ivanova N."/>
            <person name="Mavromatis K."/>
            <person name="Ovchinnikova G."/>
            <person name="Pati A."/>
            <person name="Goodwin L."/>
            <person name="Chen A."/>
            <person name="Palaniappan K."/>
            <person name="Land M."/>
            <person name="Hauser L."/>
            <person name="Chang Y.J."/>
            <person name="Jeffries C.D."/>
            <person name="Rohde M."/>
            <person name="Goker M."/>
            <person name="Woyke T."/>
            <person name="Bristow J."/>
            <person name="Eisen J.A."/>
            <person name="Markowitz V."/>
            <person name="Hugenholtz P."/>
            <person name="Kyrpides N.C."/>
            <person name="Klenk H.P."/>
        </authorList>
    </citation>
    <scope>NUCLEOTIDE SEQUENCE [LARGE SCALE GENOMIC DNA]</scope>
    <source>
        <strain evidence="2">ATCC 482 / DSM 20109 / BCRC 11376 / JCM 18109 / NBRC 3775 / NCIMB 8073 / NRS 134</strain>
    </source>
</reference>
<dbReference type="RefSeq" id="WP_013115468.1">
    <property type="nucleotide sequence ID" value="NC_014151.1"/>
</dbReference>
<evidence type="ECO:0000313" key="2">
    <source>
        <dbReference type="Proteomes" id="UP000000849"/>
    </source>
</evidence>
<dbReference type="HOGENOM" id="CLU_1755565_0_0_11"/>
<proteinExistence type="predicted"/>
<dbReference type="OrthoDB" id="4829374at2"/>
<gene>
    <name evidence="1" type="ordered locus">Cfla_0215</name>
</gene>